<dbReference type="InterPro" id="IPR051625">
    <property type="entry name" value="Signaling_Regulatory_Domain"/>
</dbReference>
<comment type="caution">
    <text evidence="4">The sequence shown here is derived from an EMBL/GenBank/DDBJ whole genome shotgun (WGS) entry which is preliminary data.</text>
</comment>
<dbReference type="EMBL" id="BRYB01006613">
    <property type="protein sequence ID" value="GMI53154.1"/>
    <property type="molecule type" value="Genomic_DNA"/>
</dbReference>
<feature type="compositionally biased region" description="Basic and acidic residues" evidence="3">
    <location>
        <begin position="1"/>
        <end position="30"/>
    </location>
</feature>
<evidence type="ECO:0008006" key="6">
    <source>
        <dbReference type="Google" id="ProtNLM"/>
    </source>
</evidence>
<feature type="repeat" description="RCC1" evidence="2">
    <location>
        <begin position="607"/>
        <end position="661"/>
    </location>
</feature>
<dbReference type="PRINTS" id="PR00633">
    <property type="entry name" value="RCCNDNSATION"/>
</dbReference>
<dbReference type="Gene3D" id="2.130.10.30">
    <property type="entry name" value="Regulator of chromosome condensation 1/beta-lactamase-inhibitor protein II"/>
    <property type="match status" value="2"/>
</dbReference>
<dbReference type="Pfam" id="PF00415">
    <property type="entry name" value="RCC1"/>
    <property type="match status" value="5"/>
</dbReference>
<dbReference type="SUPFAM" id="SSF50985">
    <property type="entry name" value="RCC1/BLIP-II"/>
    <property type="match status" value="2"/>
</dbReference>
<gene>
    <name evidence="4" type="ORF">TeGR_g10675</name>
</gene>
<proteinExistence type="predicted"/>
<dbReference type="PROSITE" id="PS00626">
    <property type="entry name" value="RCC1_2"/>
    <property type="match status" value="1"/>
</dbReference>
<sequence>MPPKTAEQKARKKAMEAEKKARLEAEKADKAAGAAAPPPAPTASSSATPPAPPSTTAPAAPAPSATPPSSASAYDNVSSSRLLCLPLDSLAYSLTFLPARELGAVMIASSFVTKTVLPVFQLKFVMSRCKRMLPDPADLAIDVDKNMARAQELLNRAVAAGFNVSADKIARVNKKIAKAQNAGAGAAKAPLLPTRPEDGVVSFPSFARFLDEALQNYCPLRTNKHADMLPEHAAGRFCSCSPEHSVVRAGGGDRGGGGSGVYTWGVGQRGQLGRGKREDNATPSPLYMPIGFKTRIVQVAAGGGLVRVAHTLLLTDVGRVLSFGCAMYGALGHGMGAGAQLNDETRPRYIEQLASERVTCVAAGELHSAVVTEDGDCLTFGEGFCGQLGQGNKRPSLTPGQVLDEFEDENAVTVSCGCRHTLILTDEGEVWSFGLGYFGVLGRSFTPFEYGAKNTGIDQVLDEVMDLDELADLQAEQAAGVAAVEAPAAEAASHTFLTDDQQTNLDNLSITLEDSSDQVRPRKIEALEGITVTSISAGHRHNLCLDEAGGVYSWGSSGGGCLGHGDYVKREVPERILELTHLTTDEATHVTQVSAGVDASMIVLKNGDVYSWGRTKGGRIGLGSGCGPTVTQPRKVQLGEFDRRAVACDVGYVHSLIVTATGQILQCGKVGVDDEADGGSEQLEGDDVVAKVLDGPGANVWQRQREPIETIVQEKYKKYGTYSTKGRSAMMSEQNKWNPNAAAGKD</sequence>
<dbReference type="InterPro" id="IPR009091">
    <property type="entry name" value="RCC1/BLIP-II"/>
</dbReference>
<evidence type="ECO:0000313" key="5">
    <source>
        <dbReference type="Proteomes" id="UP001165060"/>
    </source>
</evidence>
<evidence type="ECO:0000313" key="4">
    <source>
        <dbReference type="EMBL" id="GMI53154.1"/>
    </source>
</evidence>
<name>A0ABQ6NB95_9STRA</name>
<dbReference type="PROSITE" id="PS50012">
    <property type="entry name" value="RCC1_3"/>
    <property type="match status" value="5"/>
</dbReference>
<feature type="region of interest" description="Disordered" evidence="3">
    <location>
        <begin position="723"/>
        <end position="746"/>
    </location>
</feature>
<organism evidence="4 5">
    <name type="scientific">Tetraparma gracilis</name>
    <dbReference type="NCBI Taxonomy" id="2962635"/>
    <lineage>
        <taxon>Eukaryota</taxon>
        <taxon>Sar</taxon>
        <taxon>Stramenopiles</taxon>
        <taxon>Ochrophyta</taxon>
        <taxon>Bolidophyceae</taxon>
        <taxon>Parmales</taxon>
        <taxon>Triparmaceae</taxon>
        <taxon>Tetraparma</taxon>
    </lineage>
</organism>
<dbReference type="PANTHER" id="PTHR22872:SF2">
    <property type="entry name" value="INHIBITOR OF BRUTON TYROSINE KINASE"/>
    <property type="match status" value="1"/>
</dbReference>
<keyword evidence="1" id="KW-0677">Repeat</keyword>
<feature type="repeat" description="RCC1" evidence="2">
    <location>
        <begin position="549"/>
        <end position="606"/>
    </location>
</feature>
<feature type="compositionally biased region" description="Pro residues" evidence="3">
    <location>
        <begin position="49"/>
        <end position="66"/>
    </location>
</feature>
<dbReference type="Proteomes" id="UP001165060">
    <property type="component" value="Unassembled WGS sequence"/>
</dbReference>
<feature type="repeat" description="RCC1" evidence="2">
    <location>
        <begin position="375"/>
        <end position="427"/>
    </location>
</feature>
<evidence type="ECO:0000256" key="2">
    <source>
        <dbReference type="PROSITE-ProRule" id="PRU00235"/>
    </source>
</evidence>
<evidence type="ECO:0000256" key="1">
    <source>
        <dbReference type="ARBA" id="ARBA00022737"/>
    </source>
</evidence>
<feature type="repeat" description="RCC1" evidence="2">
    <location>
        <begin position="318"/>
        <end position="374"/>
    </location>
</feature>
<feature type="region of interest" description="Disordered" evidence="3">
    <location>
        <begin position="1"/>
        <end position="72"/>
    </location>
</feature>
<keyword evidence="5" id="KW-1185">Reference proteome</keyword>
<reference evidence="4 5" key="1">
    <citation type="journal article" date="2023" name="Commun. Biol.">
        <title>Genome analysis of Parmales, the sister group of diatoms, reveals the evolutionary specialization of diatoms from phago-mixotrophs to photoautotrophs.</title>
        <authorList>
            <person name="Ban H."/>
            <person name="Sato S."/>
            <person name="Yoshikawa S."/>
            <person name="Yamada K."/>
            <person name="Nakamura Y."/>
            <person name="Ichinomiya M."/>
            <person name="Sato N."/>
            <person name="Blanc-Mathieu R."/>
            <person name="Endo H."/>
            <person name="Kuwata A."/>
            <person name="Ogata H."/>
        </authorList>
    </citation>
    <scope>NUCLEOTIDE SEQUENCE [LARGE SCALE GENOMIC DNA]</scope>
</reference>
<accession>A0ABQ6NB95</accession>
<dbReference type="InterPro" id="IPR000408">
    <property type="entry name" value="Reg_chr_condens"/>
</dbReference>
<protein>
    <recommendedName>
        <fullName evidence="6">Regulator of chromosome condensation 1/beta-lactamase-inhibitor protein II</fullName>
    </recommendedName>
</protein>
<feature type="repeat" description="RCC1" evidence="2">
    <location>
        <begin position="259"/>
        <end position="312"/>
    </location>
</feature>
<evidence type="ECO:0000256" key="3">
    <source>
        <dbReference type="SAM" id="MobiDB-lite"/>
    </source>
</evidence>
<dbReference type="PANTHER" id="PTHR22872">
    <property type="entry name" value="BTK-BINDING PROTEIN-RELATED"/>
    <property type="match status" value="1"/>
</dbReference>